<dbReference type="Proteomes" id="UP001165092">
    <property type="component" value="Unassembled WGS sequence"/>
</dbReference>
<dbReference type="Gene3D" id="2.160.10.10">
    <property type="entry name" value="Hexapeptide repeat proteins"/>
    <property type="match status" value="1"/>
</dbReference>
<sequence>MGIVVGEREDEIASAIGTGSRFGLKITYIGQEQPLGLAHCVTVARPFLGDDDFVMYLGDNVLPEGVAGIADDFRALRPDAQVAVCEVADPRAFGVAEVNADGTVRRLAEKPAEPLSRLALMGVYFFTPAVYEAIAAIAPSARGELEITDALQWLVTHGAKVRASEYRGYWRDAGAPETVLDCNHRLLAGLRSTTAGEVDAASVISGTVVVETGARVRRSTIHGPVIIGAGSLVQDSLVGPGTSIGRDCVLHATELRNSILFDEVRLSGASGVEDSIIGRGSVVALGTDSGHRRRLLVGDQTRIELAS</sequence>
<accession>A0A9W6P7Y9</accession>
<evidence type="ECO:0000259" key="1">
    <source>
        <dbReference type="Pfam" id="PF00483"/>
    </source>
</evidence>
<gene>
    <name evidence="2" type="ORF">Nans01_30680</name>
</gene>
<keyword evidence="3" id="KW-1185">Reference proteome</keyword>
<feature type="domain" description="Nucleotidyl transferase" evidence="1">
    <location>
        <begin position="3"/>
        <end position="186"/>
    </location>
</feature>
<reference evidence="2" key="1">
    <citation type="submission" date="2023-02" db="EMBL/GenBank/DDBJ databases">
        <title>Nocardiopsis ansamitocini NBRC 112285.</title>
        <authorList>
            <person name="Ichikawa N."/>
            <person name="Sato H."/>
            <person name="Tonouchi N."/>
        </authorList>
    </citation>
    <scope>NUCLEOTIDE SEQUENCE</scope>
    <source>
        <strain evidence="2">NBRC 112285</strain>
    </source>
</reference>
<organism evidence="2 3">
    <name type="scientific">Nocardiopsis ansamitocini</name>
    <dbReference type="NCBI Taxonomy" id="1670832"/>
    <lineage>
        <taxon>Bacteria</taxon>
        <taxon>Bacillati</taxon>
        <taxon>Actinomycetota</taxon>
        <taxon>Actinomycetes</taxon>
        <taxon>Streptosporangiales</taxon>
        <taxon>Nocardiopsidaceae</taxon>
        <taxon>Nocardiopsis</taxon>
    </lineage>
</organism>
<dbReference type="PANTHER" id="PTHR42883:SF2">
    <property type="entry name" value="THYMIDYLYLTRANSFERASE"/>
    <property type="match status" value="1"/>
</dbReference>
<dbReference type="InterPro" id="IPR005835">
    <property type="entry name" value="NTP_transferase_dom"/>
</dbReference>
<protein>
    <submittedName>
        <fullName evidence="2">Glucose-1-phosphate thymidylyltransferase</fullName>
    </submittedName>
</protein>
<evidence type="ECO:0000313" key="3">
    <source>
        <dbReference type="Proteomes" id="UP001165092"/>
    </source>
</evidence>
<evidence type="ECO:0000313" key="2">
    <source>
        <dbReference type="EMBL" id="GLU48717.1"/>
    </source>
</evidence>
<dbReference type="SUPFAM" id="SSF53448">
    <property type="entry name" value="Nucleotide-diphospho-sugar transferases"/>
    <property type="match status" value="1"/>
</dbReference>
<dbReference type="Gene3D" id="3.90.550.10">
    <property type="entry name" value="Spore Coat Polysaccharide Biosynthesis Protein SpsA, Chain A"/>
    <property type="match status" value="1"/>
</dbReference>
<dbReference type="Pfam" id="PF00483">
    <property type="entry name" value="NTP_transferase"/>
    <property type="match status" value="1"/>
</dbReference>
<dbReference type="EMBL" id="BSQG01000005">
    <property type="protein sequence ID" value="GLU48717.1"/>
    <property type="molecule type" value="Genomic_DNA"/>
</dbReference>
<proteinExistence type="predicted"/>
<dbReference type="PANTHER" id="PTHR42883">
    <property type="entry name" value="GLUCOSE-1-PHOSPHATE THYMIDYLTRANSFERASE"/>
    <property type="match status" value="1"/>
</dbReference>
<dbReference type="InterPro" id="IPR029044">
    <property type="entry name" value="Nucleotide-diphossugar_trans"/>
</dbReference>
<name>A0A9W6P7Y9_9ACTN</name>
<comment type="caution">
    <text evidence="2">The sequence shown here is derived from an EMBL/GenBank/DDBJ whole genome shotgun (WGS) entry which is preliminary data.</text>
</comment>
<dbReference type="AlphaFoldDB" id="A0A9W6P7Y9"/>